<gene>
    <name evidence="3" type="ORF">ACFQKB_38585</name>
</gene>
<feature type="transmembrane region" description="Helical" evidence="2">
    <location>
        <begin position="71"/>
        <end position="99"/>
    </location>
</feature>
<keyword evidence="2" id="KW-0812">Transmembrane</keyword>
<keyword evidence="2" id="KW-0472">Membrane</keyword>
<accession>A0ABW2CXM9</accession>
<evidence type="ECO:0000313" key="3">
    <source>
        <dbReference type="EMBL" id="MFC6885720.1"/>
    </source>
</evidence>
<organism evidence="3 4">
    <name type="scientific">Actinomadura yumaensis</name>
    <dbReference type="NCBI Taxonomy" id="111807"/>
    <lineage>
        <taxon>Bacteria</taxon>
        <taxon>Bacillati</taxon>
        <taxon>Actinomycetota</taxon>
        <taxon>Actinomycetes</taxon>
        <taxon>Streptosporangiales</taxon>
        <taxon>Thermomonosporaceae</taxon>
        <taxon>Actinomadura</taxon>
    </lineage>
</organism>
<keyword evidence="4" id="KW-1185">Reference proteome</keyword>
<proteinExistence type="predicted"/>
<feature type="region of interest" description="Disordered" evidence="1">
    <location>
        <begin position="1"/>
        <end position="64"/>
    </location>
</feature>
<evidence type="ECO:0000313" key="4">
    <source>
        <dbReference type="Proteomes" id="UP001596380"/>
    </source>
</evidence>
<dbReference type="RefSeq" id="WP_160821919.1">
    <property type="nucleotide sequence ID" value="NZ_JBHSXE010000001.1"/>
</dbReference>
<dbReference type="Proteomes" id="UP001596380">
    <property type="component" value="Unassembled WGS sequence"/>
</dbReference>
<keyword evidence="2" id="KW-1133">Transmembrane helix</keyword>
<feature type="transmembrane region" description="Helical" evidence="2">
    <location>
        <begin position="120"/>
        <end position="142"/>
    </location>
</feature>
<comment type="caution">
    <text evidence="3">The sequence shown here is derived from an EMBL/GenBank/DDBJ whole genome shotgun (WGS) entry which is preliminary data.</text>
</comment>
<reference evidence="4" key="1">
    <citation type="journal article" date="2019" name="Int. J. Syst. Evol. Microbiol.">
        <title>The Global Catalogue of Microorganisms (GCM) 10K type strain sequencing project: providing services to taxonomists for standard genome sequencing and annotation.</title>
        <authorList>
            <consortium name="The Broad Institute Genomics Platform"/>
            <consortium name="The Broad Institute Genome Sequencing Center for Infectious Disease"/>
            <person name="Wu L."/>
            <person name="Ma J."/>
        </authorList>
    </citation>
    <scope>NUCLEOTIDE SEQUENCE [LARGE SCALE GENOMIC DNA]</scope>
    <source>
        <strain evidence="4">JCM 3369</strain>
    </source>
</reference>
<evidence type="ECO:0000256" key="1">
    <source>
        <dbReference type="SAM" id="MobiDB-lite"/>
    </source>
</evidence>
<name>A0ABW2CXM9_9ACTN</name>
<dbReference type="EMBL" id="JBHSXS010000041">
    <property type="protein sequence ID" value="MFC6885720.1"/>
    <property type="molecule type" value="Genomic_DNA"/>
</dbReference>
<protein>
    <submittedName>
        <fullName evidence="3">DUF4190 domain-containing protein</fullName>
    </submittedName>
</protein>
<sequence length="190" mass="19487">MSEQPGQGEGPRQDTGNGIEAPARPGAPQPQSPGRPGPGQPGPGPQAPGPGPGPLGRPPVNGPADPAGRRALWLGIAAVVFSLFFPPGGLVLGIAALVIGIKAHRRSRGRHGTAPGATPGIVLASVSLVLAAISIGVNAWLWPELSAKQDCMDSANTRADEKVCNDTFTRDLEKKLHLPKGELKGYGDLF</sequence>
<evidence type="ECO:0000256" key="2">
    <source>
        <dbReference type="SAM" id="Phobius"/>
    </source>
</evidence>
<feature type="compositionally biased region" description="Pro residues" evidence="1">
    <location>
        <begin position="25"/>
        <end position="61"/>
    </location>
</feature>